<feature type="non-terminal residue" evidence="3">
    <location>
        <position position="1"/>
    </location>
</feature>
<dbReference type="InterPro" id="IPR050991">
    <property type="entry name" value="ECM_Regulatory_Proteins"/>
</dbReference>
<evidence type="ECO:0000313" key="4">
    <source>
        <dbReference type="Proteomes" id="UP001597480"/>
    </source>
</evidence>
<gene>
    <name evidence="3" type="ORF">ACFSR3_08360</name>
</gene>
<comment type="caution">
    <text evidence="3">The sequence shown here is derived from an EMBL/GenBank/DDBJ whole genome shotgun (WGS) entry which is preliminary data.</text>
</comment>
<organism evidence="3 4">
    <name type="scientific">Flavobacterium suzhouense</name>
    <dbReference type="NCBI Taxonomy" id="1529638"/>
    <lineage>
        <taxon>Bacteria</taxon>
        <taxon>Pseudomonadati</taxon>
        <taxon>Bacteroidota</taxon>
        <taxon>Flavobacteriia</taxon>
        <taxon>Flavobacteriales</taxon>
        <taxon>Flavobacteriaceae</taxon>
        <taxon>Flavobacterium</taxon>
    </lineage>
</organism>
<evidence type="ECO:0000313" key="3">
    <source>
        <dbReference type="EMBL" id="MFD2602067.1"/>
    </source>
</evidence>
<dbReference type="SUPFAM" id="SSF49265">
    <property type="entry name" value="Fibronectin type III"/>
    <property type="match status" value="1"/>
</dbReference>
<dbReference type="PANTHER" id="PTHR46708">
    <property type="entry name" value="TENASCIN"/>
    <property type="match status" value="1"/>
</dbReference>
<dbReference type="RefSeq" id="WP_379820565.1">
    <property type="nucleotide sequence ID" value="NZ_JBHUMD010000009.1"/>
</dbReference>
<keyword evidence="4" id="KW-1185">Reference proteome</keyword>
<dbReference type="Pfam" id="PF00041">
    <property type="entry name" value="fn3"/>
    <property type="match status" value="1"/>
</dbReference>
<dbReference type="SUPFAM" id="SSF49363">
    <property type="entry name" value="Purple acid phosphatase, N-terminal domain"/>
    <property type="match status" value="1"/>
</dbReference>
<evidence type="ECO:0000256" key="1">
    <source>
        <dbReference type="ARBA" id="ARBA00022737"/>
    </source>
</evidence>
<accession>A0ABW5NSJ5</accession>
<feature type="non-terminal residue" evidence="3">
    <location>
        <position position="254"/>
    </location>
</feature>
<dbReference type="EMBL" id="JBHUMD010000009">
    <property type="protein sequence ID" value="MFD2602067.1"/>
    <property type="molecule type" value="Genomic_DNA"/>
</dbReference>
<dbReference type="InterPro" id="IPR008963">
    <property type="entry name" value="Purple_acid_Pase-like_N"/>
</dbReference>
<name>A0ABW5NSJ5_9FLAO</name>
<dbReference type="SMART" id="SM00060">
    <property type="entry name" value="FN3"/>
    <property type="match status" value="2"/>
</dbReference>
<dbReference type="PANTHER" id="PTHR46708:SF2">
    <property type="entry name" value="FIBRONECTIN TYPE-III DOMAIN-CONTAINING PROTEIN"/>
    <property type="match status" value="1"/>
</dbReference>
<feature type="domain" description="Fibronectin type-III" evidence="2">
    <location>
        <begin position="69"/>
        <end position="161"/>
    </location>
</feature>
<keyword evidence="1" id="KW-0677">Repeat</keyword>
<dbReference type="InterPro" id="IPR013783">
    <property type="entry name" value="Ig-like_fold"/>
</dbReference>
<dbReference type="InterPro" id="IPR003961">
    <property type="entry name" value="FN3_dom"/>
</dbReference>
<dbReference type="InterPro" id="IPR036116">
    <property type="entry name" value="FN3_sf"/>
</dbReference>
<proteinExistence type="predicted"/>
<reference evidence="4" key="1">
    <citation type="journal article" date="2019" name="Int. J. Syst. Evol. Microbiol.">
        <title>The Global Catalogue of Microorganisms (GCM) 10K type strain sequencing project: providing services to taxonomists for standard genome sequencing and annotation.</title>
        <authorList>
            <consortium name="The Broad Institute Genomics Platform"/>
            <consortium name="The Broad Institute Genome Sequencing Center for Infectious Disease"/>
            <person name="Wu L."/>
            <person name="Ma J."/>
        </authorList>
    </citation>
    <scope>NUCLEOTIDE SEQUENCE [LARGE SCALE GENOMIC DNA]</scope>
    <source>
        <strain evidence="4">KCTC 42107</strain>
    </source>
</reference>
<protein>
    <submittedName>
        <fullName evidence="3">Fibronectin type III domain-containing protein</fullName>
    </submittedName>
</protein>
<evidence type="ECO:0000259" key="2">
    <source>
        <dbReference type="PROSITE" id="PS50853"/>
    </source>
</evidence>
<dbReference type="Gene3D" id="2.60.40.10">
    <property type="entry name" value="Immunoglobulins"/>
    <property type="match status" value="2"/>
</dbReference>
<sequence>QGYLYVYNTVNQIGGNDGYIPQGTIAAIGELTPNTTYYWWVASACEPQQWVQGGSFTTLPATTPTGCNPPTNMNNGLISATTAKLQWTAANPAPEGYYVTWNTVNDMDGDYGWTDGTNALLTELTPSTTYYWWIASDCEPEQWVSGGTFTTTALPTVCNPPTNAHIVTAELTPTTATVAWTGAVPMPEGYFVVWNTVNVINGSYGWIMGTEATLEDLTPNTTYYWWVASNCEPDQWVSGGTFTTPAIATCNAPT</sequence>
<dbReference type="PROSITE" id="PS50853">
    <property type="entry name" value="FN3"/>
    <property type="match status" value="1"/>
</dbReference>
<dbReference type="Proteomes" id="UP001597480">
    <property type="component" value="Unassembled WGS sequence"/>
</dbReference>